<protein>
    <submittedName>
        <fullName evidence="1">Uncharacterized protein</fullName>
    </submittedName>
</protein>
<sequence>MTVSQEPEVNEWISRWTLCI</sequence>
<dbReference type="EMBL" id="GBRH01158902">
    <property type="protein sequence ID" value="JAE38994.1"/>
    <property type="molecule type" value="Transcribed_RNA"/>
</dbReference>
<reference evidence="1" key="2">
    <citation type="journal article" date="2015" name="Data Brief">
        <title>Shoot transcriptome of the giant reed, Arundo donax.</title>
        <authorList>
            <person name="Barrero R.A."/>
            <person name="Guerrero F.D."/>
            <person name="Moolhuijzen P."/>
            <person name="Goolsby J.A."/>
            <person name="Tidwell J."/>
            <person name="Bellgard S.E."/>
            <person name="Bellgard M.I."/>
        </authorList>
    </citation>
    <scope>NUCLEOTIDE SEQUENCE</scope>
    <source>
        <tissue evidence="1">Shoot tissue taken approximately 20 cm above the soil surface</tissue>
    </source>
</reference>
<proteinExistence type="predicted"/>
<evidence type="ECO:0000313" key="1">
    <source>
        <dbReference type="EMBL" id="JAE38994.1"/>
    </source>
</evidence>
<organism evidence="1">
    <name type="scientific">Arundo donax</name>
    <name type="common">Giant reed</name>
    <name type="synonym">Donax arundinaceus</name>
    <dbReference type="NCBI Taxonomy" id="35708"/>
    <lineage>
        <taxon>Eukaryota</taxon>
        <taxon>Viridiplantae</taxon>
        <taxon>Streptophyta</taxon>
        <taxon>Embryophyta</taxon>
        <taxon>Tracheophyta</taxon>
        <taxon>Spermatophyta</taxon>
        <taxon>Magnoliopsida</taxon>
        <taxon>Liliopsida</taxon>
        <taxon>Poales</taxon>
        <taxon>Poaceae</taxon>
        <taxon>PACMAD clade</taxon>
        <taxon>Arundinoideae</taxon>
        <taxon>Arundineae</taxon>
        <taxon>Arundo</taxon>
    </lineage>
</organism>
<name>A0A0A9HT41_ARUDO</name>
<accession>A0A0A9HT41</accession>
<dbReference type="AlphaFoldDB" id="A0A0A9HT41"/>
<reference evidence="1" key="1">
    <citation type="submission" date="2014-09" db="EMBL/GenBank/DDBJ databases">
        <authorList>
            <person name="Magalhaes I.L.F."/>
            <person name="Oliveira U."/>
            <person name="Santos F.R."/>
            <person name="Vidigal T.H.D.A."/>
            <person name="Brescovit A.D."/>
            <person name="Santos A.J."/>
        </authorList>
    </citation>
    <scope>NUCLEOTIDE SEQUENCE</scope>
    <source>
        <tissue evidence="1">Shoot tissue taken approximately 20 cm above the soil surface</tissue>
    </source>
</reference>